<reference evidence="3" key="2">
    <citation type="submission" date="2025-08" db="UniProtKB">
        <authorList>
            <consortium name="RefSeq"/>
        </authorList>
    </citation>
    <scope>IDENTIFICATION</scope>
    <source>
        <tissue evidence="3">Adult</tissue>
    </source>
</reference>
<dbReference type="InterPro" id="IPR008042">
    <property type="entry name" value="Retrotrans_Pao"/>
</dbReference>
<sequence>MWQIESTPQTIQVAPPEAASGVERKYQRRAKMLKSTMDEIQRNALDSLEQMREFKTKLQIQFENVEESYFETQNIKLVETTEESIEEQIDVFRQEYKIIIERITEKLNNYNSPQTMYSNIKLQEIKIPMFYGEMKQWSSFHDLFKSLEHDSKHFTEVEKTFRLKTSLGGEAGRLIQHLPVTATNYEAAWQILKERYENRRLQFTAQVDRLLDQPTANGESAQSMKQLLDTTKECIYALKGLNLNLNDEQAIIARIVVRKLDKESLRLYEQNVKKSRDIQSLDDVFSFLEQQYQALEAIRDRKPTKWNNQKQPQRTPTFYTAAQNNCVYCKVPGHQIGECRKFQTLTTMNRRRFITNNKLCYICLDHVYEGKCNNKKKCNKCERNHHNLLHFNEFQKGKGGSEENVTKTSSTMMTKHSEMAILLATAQIRVKAANGEYVTLRALIDQGSQKTTISEEASQILHLPRRREVTELQGLGNTTVGVSKCKINIKIKPRFLSNEAYNVEALILPKLASAQPDKTFKWDVEQLKNYTLADPNFNKSDRIDIVIGSDIYADILEEGIFKKDRILGQAMKLGWILSGVLQQPRKNNTILAAVTTTLEKFWEIEDTTTPADTADDDECLRIFEKTTVRNRNNRFVVNLPFKQEKELGDSRKQAMARFLNLEKRFATNNELKQQYVQFRKEYSEMGHMEKASENKCGKYYLPHQAVIREDSRTTKLRVVFDASAKTTNGSSLNDILFIGPRLQRDIFDIIIKWRLWQYVLTSDIEKMFRQIKITDSDQDYQRILWRETKGEPIEEYKLQTVTYGTASAPFLATRTLQEIAKLCEPHNYLLSNIIKNDFYMDDLMTGADSIDECKAIQYEISKQLQKYGFHLRKWMSNNSEIIATIPVNNANEVIKIAEDETIKTLGIQWNPAKDMFGFNTNLSTQKLVTKRQALSDLARIFDPMGWLSPTTVIAKLFIQKLWLMKLNWDELLDENLTKECPFSQGLC</sequence>
<dbReference type="InterPro" id="IPR043128">
    <property type="entry name" value="Rev_trsase/Diguanyl_cyclase"/>
</dbReference>
<name>A0ABM3JKI0_BACDO</name>
<dbReference type="Proteomes" id="UP001652620">
    <property type="component" value="Chromosome 1"/>
</dbReference>
<dbReference type="SUPFAM" id="SSF56672">
    <property type="entry name" value="DNA/RNA polymerases"/>
    <property type="match status" value="1"/>
</dbReference>
<dbReference type="PANTHER" id="PTHR47331">
    <property type="entry name" value="PHD-TYPE DOMAIN-CONTAINING PROTEIN"/>
    <property type="match status" value="1"/>
</dbReference>
<accession>A0ABM3JKI0</accession>
<feature type="domain" description="Reverse transcriptase" evidence="1">
    <location>
        <begin position="757"/>
        <end position="872"/>
    </location>
</feature>
<evidence type="ECO:0000313" key="2">
    <source>
        <dbReference type="Proteomes" id="UP001652620"/>
    </source>
</evidence>
<dbReference type="Pfam" id="PF03564">
    <property type="entry name" value="DUF1759"/>
    <property type="match status" value="1"/>
</dbReference>
<dbReference type="InterPro" id="IPR000477">
    <property type="entry name" value="RT_dom"/>
</dbReference>
<evidence type="ECO:0000313" key="3">
    <source>
        <dbReference type="RefSeq" id="XP_049309739.1"/>
    </source>
</evidence>
<gene>
    <name evidence="3" type="primary">LOC125777851</name>
</gene>
<dbReference type="CDD" id="cd01644">
    <property type="entry name" value="RT_pepA17"/>
    <property type="match status" value="1"/>
</dbReference>
<proteinExistence type="predicted"/>
<dbReference type="PANTHER" id="PTHR47331:SF5">
    <property type="entry name" value="RIBONUCLEASE H"/>
    <property type="match status" value="1"/>
</dbReference>
<keyword evidence="2" id="KW-1185">Reference proteome</keyword>
<dbReference type="Gene3D" id="3.10.10.10">
    <property type="entry name" value="HIV Type 1 Reverse Transcriptase, subunit A, domain 1"/>
    <property type="match status" value="1"/>
</dbReference>
<dbReference type="RefSeq" id="XP_049309739.1">
    <property type="nucleotide sequence ID" value="XM_049453782.1"/>
</dbReference>
<evidence type="ECO:0000259" key="1">
    <source>
        <dbReference type="Pfam" id="PF00078"/>
    </source>
</evidence>
<dbReference type="InterPro" id="IPR043502">
    <property type="entry name" value="DNA/RNA_pol_sf"/>
</dbReference>
<dbReference type="Gene3D" id="3.30.70.270">
    <property type="match status" value="1"/>
</dbReference>
<organism evidence="2 3">
    <name type="scientific">Bactrocera dorsalis</name>
    <name type="common">Oriental fruit fly</name>
    <name type="synonym">Dacus dorsalis</name>
    <dbReference type="NCBI Taxonomy" id="27457"/>
    <lineage>
        <taxon>Eukaryota</taxon>
        <taxon>Metazoa</taxon>
        <taxon>Ecdysozoa</taxon>
        <taxon>Arthropoda</taxon>
        <taxon>Hexapoda</taxon>
        <taxon>Insecta</taxon>
        <taxon>Pterygota</taxon>
        <taxon>Neoptera</taxon>
        <taxon>Endopterygota</taxon>
        <taxon>Diptera</taxon>
        <taxon>Brachycera</taxon>
        <taxon>Muscomorpha</taxon>
        <taxon>Tephritoidea</taxon>
        <taxon>Tephritidae</taxon>
        <taxon>Bactrocera</taxon>
        <taxon>Bactrocera</taxon>
    </lineage>
</organism>
<protein>
    <submittedName>
        <fullName evidence="3">Uncharacterized protein LOC125777851</fullName>
    </submittedName>
</protein>
<dbReference type="Pfam" id="PF00078">
    <property type="entry name" value="RVT_1"/>
    <property type="match status" value="1"/>
</dbReference>
<reference evidence="2" key="1">
    <citation type="submission" date="2025-05" db="UniProtKB">
        <authorList>
            <consortium name="RefSeq"/>
        </authorList>
    </citation>
    <scope>NUCLEOTIDE SEQUENCE [LARGE SCALE GENOMIC DNA]</scope>
</reference>
<dbReference type="Pfam" id="PF05380">
    <property type="entry name" value="Peptidase_A17"/>
    <property type="match status" value="1"/>
</dbReference>
<dbReference type="InterPro" id="IPR005312">
    <property type="entry name" value="DUF1759"/>
</dbReference>
<dbReference type="GeneID" id="125777851"/>